<evidence type="ECO:0000313" key="1">
    <source>
        <dbReference type="EMBL" id="KAF2466295.1"/>
    </source>
</evidence>
<comment type="caution">
    <text evidence="1">The sequence shown here is derived from an EMBL/GenBank/DDBJ whole genome shotgun (WGS) entry which is preliminary data.</text>
</comment>
<name>A0ACB6QJH9_9PLEO</name>
<keyword evidence="2" id="KW-1185">Reference proteome</keyword>
<proteinExistence type="predicted"/>
<organism evidence="1 2">
    <name type="scientific">Lindgomyces ingoldianus</name>
    <dbReference type="NCBI Taxonomy" id="673940"/>
    <lineage>
        <taxon>Eukaryota</taxon>
        <taxon>Fungi</taxon>
        <taxon>Dikarya</taxon>
        <taxon>Ascomycota</taxon>
        <taxon>Pezizomycotina</taxon>
        <taxon>Dothideomycetes</taxon>
        <taxon>Pleosporomycetidae</taxon>
        <taxon>Pleosporales</taxon>
        <taxon>Lindgomycetaceae</taxon>
        <taxon>Lindgomyces</taxon>
    </lineage>
</organism>
<dbReference type="EMBL" id="MU003525">
    <property type="protein sequence ID" value="KAF2466295.1"/>
    <property type="molecule type" value="Genomic_DNA"/>
</dbReference>
<sequence>MELETAPYQHPIIYWHAQNPPETPSSHHQFFFQSPFPSHAPLSDTRARSNDTQSAFLVREPVIRNGSKKRRACNECKQQKLRCDLSTLVNYQSPDFCSRCKRLGLECRIDRSFRRERKRKTSDELEKEVNSLRRELSRRSTSAQATGGDVANSHQIDTISSDAGSTSSVNTFHRQSGMFSTTLPNMTSPVSTQASDPPGTTTRRFPEESPLTGRDTNPTGFIARAPRALGSIQLSADDIDELFAEYFTYYHPFLPMLDPRISPAQYYNLSVLLFWAIISVASRRYDNDPTLLTRLARSVTNLTWRTLQSIPHSKSVVQSLALLCTWPFPTSSSTLDVSYMWTGTMMQISIQMGLNRPLNPQDFAKFRVQLNDSEISERVRTWAGCNIVAQSVSVGTGLAAPVQYDWSLVSGSRSGSPAMKLDHGLEAHLRIEMFRDNVSRAMASSVSDPVGLLPTHERLSLYKVFSKELEGIEGSINDLSDTTRFYISAARLHLQSFYLFDEPSSDTYINRILTLYFTATSVMQQTLDTNQRSQNIIRYCPFFVYQTSVSASFIILKILKNDYFSSFIDVESEQKLFHASVSVIRKMSVADNDLPGRLGDVLAYLWTDTTPNLISGPGKEGLQLKIRSRMSMSVVFDSLWRWREQFRALPNNENGFDQENEGEPGISDATGTHRSIEEHPPFAPNPMLFDCVGPLDFALDNVDFSPMN</sequence>
<protein>
    <submittedName>
        <fullName evidence="1">Uncharacterized protein</fullName>
    </submittedName>
</protein>
<dbReference type="Proteomes" id="UP000799755">
    <property type="component" value="Unassembled WGS sequence"/>
</dbReference>
<reference evidence="1" key="1">
    <citation type="journal article" date="2020" name="Stud. Mycol.">
        <title>101 Dothideomycetes genomes: a test case for predicting lifestyles and emergence of pathogens.</title>
        <authorList>
            <person name="Haridas S."/>
            <person name="Albert R."/>
            <person name="Binder M."/>
            <person name="Bloem J."/>
            <person name="Labutti K."/>
            <person name="Salamov A."/>
            <person name="Andreopoulos B."/>
            <person name="Baker S."/>
            <person name="Barry K."/>
            <person name="Bills G."/>
            <person name="Bluhm B."/>
            <person name="Cannon C."/>
            <person name="Castanera R."/>
            <person name="Culley D."/>
            <person name="Daum C."/>
            <person name="Ezra D."/>
            <person name="Gonzalez J."/>
            <person name="Henrissat B."/>
            <person name="Kuo A."/>
            <person name="Liang C."/>
            <person name="Lipzen A."/>
            <person name="Lutzoni F."/>
            <person name="Magnuson J."/>
            <person name="Mondo S."/>
            <person name="Nolan M."/>
            <person name="Ohm R."/>
            <person name="Pangilinan J."/>
            <person name="Park H.-J."/>
            <person name="Ramirez L."/>
            <person name="Alfaro M."/>
            <person name="Sun H."/>
            <person name="Tritt A."/>
            <person name="Yoshinaga Y."/>
            <person name="Zwiers L.-H."/>
            <person name="Turgeon B."/>
            <person name="Goodwin S."/>
            <person name="Spatafora J."/>
            <person name="Crous P."/>
            <person name="Grigoriev I."/>
        </authorList>
    </citation>
    <scope>NUCLEOTIDE SEQUENCE</scope>
    <source>
        <strain evidence="1">ATCC 200398</strain>
    </source>
</reference>
<evidence type="ECO:0000313" key="2">
    <source>
        <dbReference type="Proteomes" id="UP000799755"/>
    </source>
</evidence>
<gene>
    <name evidence="1" type="ORF">BDR25DRAFT_268728</name>
</gene>
<accession>A0ACB6QJH9</accession>